<dbReference type="PIRSF" id="PIRSF010256">
    <property type="entry name" value="CoxE_vWa"/>
    <property type="match status" value="1"/>
</dbReference>
<dbReference type="InterPro" id="IPR036465">
    <property type="entry name" value="vWFA_dom_sf"/>
</dbReference>
<proteinExistence type="predicted"/>
<evidence type="ECO:0000313" key="2">
    <source>
        <dbReference type="Proteomes" id="UP001597295"/>
    </source>
</evidence>
<dbReference type="Pfam" id="PF05762">
    <property type="entry name" value="VWA_CoxE"/>
    <property type="match status" value="1"/>
</dbReference>
<dbReference type="InterPro" id="IPR011195">
    <property type="entry name" value="UCP010256"/>
</dbReference>
<dbReference type="PANTHER" id="PTHR39338">
    <property type="entry name" value="BLL5662 PROTEIN-RELATED"/>
    <property type="match status" value="1"/>
</dbReference>
<protein>
    <submittedName>
        <fullName evidence="1">VWA domain-containing protein</fullName>
    </submittedName>
</protein>
<keyword evidence="2" id="KW-1185">Reference proteome</keyword>
<dbReference type="RefSeq" id="WP_379875482.1">
    <property type="nucleotide sequence ID" value="NZ_JBHUIP010000004.1"/>
</dbReference>
<dbReference type="Gene3D" id="3.40.50.410">
    <property type="entry name" value="von Willebrand factor, type A domain"/>
    <property type="match status" value="1"/>
</dbReference>
<dbReference type="SUPFAM" id="SSF53300">
    <property type="entry name" value="vWA-like"/>
    <property type="match status" value="1"/>
</dbReference>
<dbReference type="Proteomes" id="UP001597295">
    <property type="component" value="Unassembled WGS sequence"/>
</dbReference>
<comment type="caution">
    <text evidence="1">The sequence shown here is derived from an EMBL/GenBank/DDBJ whole genome shotgun (WGS) entry which is preliminary data.</text>
</comment>
<name>A0ABW5DN35_9PROT</name>
<gene>
    <name evidence="1" type="ORF">ACFSM5_06445</name>
</gene>
<dbReference type="PANTHER" id="PTHR39338:SF6">
    <property type="entry name" value="BLL5662 PROTEIN"/>
    <property type="match status" value="1"/>
</dbReference>
<accession>A0ABW5DN35</accession>
<evidence type="ECO:0000313" key="1">
    <source>
        <dbReference type="EMBL" id="MFD2262522.1"/>
    </source>
</evidence>
<organism evidence="1 2">
    <name type="scientific">Lacibacterium aquatile</name>
    <dbReference type="NCBI Taxonomy" id="1168082"/>
    <lineage>
        <taxon>Bacteria</taxon>
        <taxon>Pseudomonadati</taxon>
        <taxon>Pseudomonadota</taxon>
        <taxon>Alphaproteobacteria</taxon>
        <taxon>Rhodospirillales</taxon>
        <taxon>Rhodospirillaceae</taxon>
    </lineage>
</organism>
<dbReference type="CDD" id="cd00198">
    <property type="entry name" value="vWFA"/>
    <property type="match status" value="1"/>
</dbReference>
<sequence length="397" mass="44726">MSGKLGQTIVQFVRVLRRAGLPVGPAHAIDAVRAVEAVGIERRDDLYWALHAALVRKPEERVIFDQAFHLFWRNPKLLERAMGVLLPALKLETPDKGEPQVAPRLAEAMRPADQQKQRLPEEQAEEIDAALTFSQNEILRAQDFEKMSTAELEAAKRAIGAMRLAFAPVRTRRYRTARRGSRLDLRAMLRASLRQGGDMAAPRWRTPVEREPPLVVLCDISGSMARYSRIFLHFLHALTNDGHRVTSFVFGTRLTNITRALKHRDVDVAVERASGQVADWSGGTRIGETLHEFNRTWSRRVLSQGALVLLITDGLDRGGGEGLRVEVERLRKSCRRLIWLNPLLRYAGFQPKSLGIRAILPEVDEMRPVHNLDSLAALTSVLSQPMPRLRKPLELPA</sequence>
<dbReference type="InterPro" id="IPR008912">
    <property type="entry name" value="Uncharacterised_CoxE"/>
</dbReference>
<reference evidence="2" key="1">
    <citation type="journal article" date="2019" name="Int. J. Syst. Evol. Microbiol.">
        <title>The Global Catalogue of Microorganisms (GCM) 10K type strain sequencing project: providing services to taxonomists for standard genome sequencing and annotation.</title>
        <authorList>
            <consortium name="The Broad Institute Genomics Platform"/>
            <consortium name="The Broad Institute Genome Sequencing Center for Infectious Disease"/>
            <person name="Wu L."/>
            <person name="Ma J."/>
        </authorList>
    </citation>
    <scope>NUCLEOTIDE SEQUENCE [LARGE SCALE GENOMIC DNA]</scope>
    <source>
        <strain evidence="2">CGMCC 1.19062</strain>
    </source>
</reference>
<dbReference type="EMBL" id="JBHUIP010000004">
    <property type="protein sequence ID" value="MFD2262522.1"/>
    <property type="molecule type" value="Genomic_DNA"/>
</dbReference>